<feature type="domain" description="SLH" evidence="2">
    <location>
        <begin position="27"/>
        <end position="90"/>
    </location>
</feature>
<dbReference type="InterPro" id="IPR051465">
    <property type="entry name" value="Cell_Envelope_Struct_Comp"/>
</dbReference>
<keyword evidence="4" id="KW-1185">Reference proteome</keyword>
<dbReference type="PANTHER" id="PTHR43308">
    <property type="entry name" value="OUTER MEMBRANE PROTEIN ALPHA-RELATED"/>
    <property type="match status" value="1"/>
</dbReference>
<evidence type="ECO:0000259" key="2">
    <source>
        <dbReference type="PROSITE" id="PS51272"/>
    </source>
</evidence>
<evidence type="ECO:0000313" key="3">
    <source>
        <dbReference type="EMBL" id="MCH7320256.1"/>
    </source>
</evidence>
<evidence type="ECO:0000313" key="4">
    <source>
        <dbReference type="Proteomes" id="UP001316087"/>
    </source>
</evidence>
<dbReference type="PROSITE" id="PS51272">
    <property type="entry name" value="SLH"/>
    <property type="match status" value="1"/>
</dbReference>
<gene>
    <name evidence="3" type="ORF">LZ480_00020</name>
</gene>
<dbReference type="InterPro" id="IPR001119">
    <property type="entry name" value="SLH_dom"/>
</dbReference>
<dbReference type="RefSeq" id="WP_241367283.1">
    <property type="nucleotide sequence ID" value="NZ_JAKZFC010000001.1"/>
</dbReference>
<keyword evidence="1" id="KW-0732">Signal</keyword>
<dbReference type="Proteomes" id="UP001316087">
    <property type="component" value="Unassembled WGS sequence"/>
</dbReference>
<accession>A0ABS9U7E5</accession>
<feature type="signal peptide" evidence="1">
    <location>
        <begin position="1"/>
        <end position="19"/>
    </location>
</feature>
<dbReference type="EMBL" id="JAKZFC010000001">
    <property type="protein sequence ID" value="MCH7320256.1"/>
    <property type="molecule type" value="Genomic_DNA"/>
</dbReference>
<organism evidence="3 4">
    <name type="scientific">Solibacillus palustris</name>
    <dbReference type="NCBI Taxonomy" id="2908203"/>
    <lineage>
        <taxon>Bacteria</taxon>
        <taxon>Bacillati</taxon>
        <taxon>Bacillota</taxon>
        <taxon>Bacilli</taxon>
        <taxon>Bacillales</taxon>
        <taxon>Caryophanaceae</taxon>
        <taxon>Solibacillus</taxon>
    </lineage>
</organism>
<comment type="caution">
    <text evidence="3">The sequence shown here is derived from an EMBL/GenBank/DDBJ whole genome shotgun (WGS) entry which is preliminary data.</text>
</comment>
<sequence>MKRYFIAIFCAIIYLGSLALPANNAEANQLFIDIPKNHYAAEAIQWAYEFDIINGYPDGTFRPNQAVTEQQFAQIFVNYFDLEPVEEELMKFSKKQIASDAIYNTLAAYQVPLNGYFDNQIRSSAVTRGTVAQALAYMLNGDTTLNSSIQFLLDYYITSGQNPKYENTNLQRYFGASNHLTRAQLVVFFYKLQAKSFFYISPKAEQNFENTEQYTLNKRANLARNILDKSLRKGSNWSTEANNKPNKTWNGEYTYFYTYGNGDIDSRGRILSITNSSKSSFNVTYYTYDGWNSGTVEGVATIVSDKKARLNKTSEGTRCVIEFEKIGTNSIKTTEFYCEAGRDKGTNYNGTLTLETN</sequence>
<proteinExistence type="predicted"/>
<feature type="chain" id="PRO_5045798088" evidence="1">
    <location>
        <begin position="20"/>
        <end position="357"/>
    </location>
</feature>
<reference evidence="3 4" key="1">
    <citation type="submission" date="2022-03" db="EMBL/GenBank/DDBJ databases">
        <authorList>
            <person name="Jo J.-H."/>
            <person name="Im W.-T."/>
        </authorList>
    </citation>
    <scope>NUCLEOTIDE SEQUENCE [LARGE SCALE GENOMIC DNA]</scope>
    <source>
        <strain evidence="3 4">MA9</strain>
    </source>
</reference>
<name>A0ABS9U7E5_9BACL</name>
<dbReference type="Pfam" id="PF00395">
    <property type="entry name" value="SLH"/>
    <property type="match status" value="1"/>
</dbReference>
<evidence type="ECO:0000256" key="1">
    <source>
        <dbReference type="SAM" id="SignalP"/>
    </source>
</evidence>
<protein>
    <submittedName>
        <fullName evidence="3">S-layer homology domain-containing protein</fullName>
    </submittedName>
</protein>